<dbReference type="InterPro" id="IPR016690">
    <property type="entry name" value="TSEN34"/>
</dbReference>
<evidence type="ECO:0000256" key="9">
    <source>
        <dbReference type="ARBA" id="ARBA00070870"/>
    </source>
</evidence>
<dbReference type="InterPro" id="IPR059049">
    <property type="entry name" value="TSEN34_N"/>
</dbReference>
<comment type="similarity">
    <text evidence="2 10">Belongs to the tRNA-intron endonuclease family.</text>
</comment>
<keyword evidence="6 10" id="KW-0456">Lyase</keyword>
<dbReference type="GO" id="GO:0005730">
    <property type="term" value="C:nucleolus"/>
    <property type="evidence" value="ECO:0007669"/>
    <property type="project" value="UniProtKB-SubCell"/>
</dbReference>
<evidence type="ECO:0000256" key="7">
    <source>
        <dbReference type="ARBA" id="ARBA00023242"/>
    </source>
</evidence>
<keyword evidence="5 10" id="KW-0819">tRNA processing</keyword>
<feature type="compositionally biased region" description="Basic and acidic residues" evidence="12">
    <location>
        <begin position="102"/>
        <end position="128"/>
    </location>
</feature>
<name>R9ABV0_WALI9</name>
<dbReference type="GO" id="GO:0000213">
    <property type="term" value="F:tRNA-intron lyase activity"/>
    <property type="evidence" value="ECO:0007669"/>
    <property type="project" value="UniProtKB-UniRule"/>
</dbReference>
<evidence type="ECO:0000313" key="16">
    <source>
        <dbReference type="Proteomes" id="UP000014064"/>
    </source>
</evidence>
<proteinExistence type="inferred from homology"/>
<dbReference type="RefSeq" id="XP_009269418.1">
    <property type="nucleotide sequence ID" value="XM_009271143.1"/>
</dbReference>
<comment type="subcellular location">
    <subcellularLocation>
        <location evidence="1">Nucleus</location>
        <location evidence="1">Nucleolus</location>
    </subcellularLocation>
</comment>
<feature type="active site" evidence="11">
    <location>
        <position position="271"/>
    </location>
</feature>
<dbReference type="GO" id="GO:0000214">
    <property type="term" value="C:tRNA-intron endonuclease complex"/>
    <property type="evidence" value="ECO:0007669"/>
    <property type="project" value="UniProtKB-UniRule"/>
</dbReference>
<keyword evidence="15" id="KW-0378">Hydrolase</keyword>
<dbReference type="CDD" id="cd22363">
    <property type="entry name" value="tRNA-intron_lyase_C"/>
    <property type="match status" value="1"/>
</dbReference>
<dbReference type="Pfam" id="PF26577">
    <property type="entry name" value="TSEN34_N"/>
    <property type="match status" value="1"/>
</dbReference>
<evidence type="ECO:0000259" key="14">
    <source>
        <dbReference type="Pfam" id="PF26577"/>
    </source>
</evidence>
<evidence type="ECO:0000256" key="12">
    <source>
        <dbReference type="SAM" id="MobiDB-lite"/>
    </source>
</evidence>
<protein>
    <recommendedName>
        <fullName evidence="9 10">tRNA-splicing endonuclease subunit Sen34</fullName>
        <ecNumber evidence="3 10">4.6.1.16</ecNumber>
    </recommendedName>
</protein>
<keyword evidence="15" id="KW-0255">Endonuclease</keyword>
<dbReference type="GO" id="GO:0003676">
    <property type="term" value="F:nucleic acid binding"/>
    <property type="evidence" value="ECO:0007669"/>
    <property type="project" value="InterPro"/>
</dbReference>
<evidence type="ECO:0000256" key="2">
    <source>
        <dbReference type="ARBA" id="ARBA00008078"/>
    </source>
</evidence>
<dbReference type="FunFam" id="3.40.1350.10:FF:000002">
    <property type="entry name" value="tRNA-splicing endonuclease subunit Sen34"/>
    <property type="match status" value="1"/>
</dbReference>
<reference evidence="16" key="1">
    <citation type="journal article" date="2013" name="BMC Genomics">
        <title>Genome and transcriptome sequencing of the halophilic fungus Wallemia ichthyophaga: haloadaptations present and absent.</title>
        <authorList>
            <person name="Zajc J."/>
            <person name="Liu Y."/>
            <person name="Dai W."/>
            <person name="Yang Z."/>
            <person name="Hu J."/>
            <person name="Gostincar C."/>
            <person name="Gunde-Cimerman N."/>
        </authorList>
    </citation>
    <scope>NUCLEOTIDE SEQUENCE [LARGE SCALE GENOMIC DNA]</scope>
    <source>
        <strain evidence="16">EXF-994 / CBS 113033</strain>
    </source>
</reference>
<evidence type="ECO:0000256" key="11">
    <source>
        <dbReference type="PIRSR" id="PIRSR017250-50"/>
    </source>
</evidence>
<dbReference type="KEGG" id="wic:J056_001515"/>
<keyword evidence="4" id="KW-0507">mRNA processing</keyword>
<evidence type="ECO:0000256" key="4">
    <source>
        <dbReference type="ARBA" id="ARBA00022664"/>
    </source>
</evidence>
<dbReference type="HOGENOM" id="CLU_049366_0_0_1"/>
<evidence type="ECO:0000259" key="13">
    <source>
        <dbReference type="Pfam" id="PF01974"/>
    </source>
</evidence>
<sequence length="297" mass="33803">MKIKIGVSNKRAYIWNVWDIARLRVEYHISGILVGTLPGIQQQNVFLGPPLLLLPEEAWVLVEQGVAQFVDLNDARLPTNDEINHYHQHKLHQIELEAQETKARNSKEPVLSDKDVQRRQQKREERAAAKSKAGFMFETDSTFTQSSPIPVDEKKSRLPNTFTITVPATSEYTFDNDNLIYSDLDSARSANVWTYPETPLELNKCRVFKDLWQRGMFMGDGIRFGGHLLVYPGDPLRYHSHFTVTVLESMSSSIKPIDIVALGRLGTTVKKVHLLASYNDKTNKVDYISLEWAGFGT</sequence>
<evidence type="ECO:0000256" key="1">
    <source>
        <dbReference type="ARBA" id="ARBA00004604"/>
    </source>
</evidence>
<dbReference type="SUPFAM" id="SSF53032">
    <property type="entry name" value="tRNA-intron endonuclease catalytic domain-like"/>
    <property type="match status" value="1"/>
</dbReference>
<dbReference type="EC" id="4.6.1.16" evidence="3 10"/>
<comment type="subunit">
    <text evidence="8">tRNA splicing endonuclease is a heterotetramer composed of TSEN2, TSEN15, TSEN34/LENG5 and TSEN54. tRNA splicing endonuclease complex also contains proteins of the pre-mRNA 3'-end processing machinery such as CLP1, CPSF1, CPSF4 and CSTF2.</text>
</comment>
<feature type="domain" description="tRNA intron endonuclease catalytic" evidence="13">
    <location>
        <begin position="203"/>
        <end position="287"/>
    </location>
</feature>
<feature type="region of interest" description="Disordered" evidence="12">
    <location>
        <begin position="102"/>
        <end position="131"/>
    </location>
</feature>
<dbReference type="AlphaFoldDB" id="R9ABV0"/>
<dbReference type="GO" id="GO:0000379">
    <property type="term" value="P:tRNA-type intron splice site recognition and cleavage"/>
    <property type="evidence" value="ECO:0007669"/>
    <property type="project" value="UniProtKB-UniRule"/>
</dbReference>
<evidence type="ECO:0000256" key="5">
    <source>
        <dbReference type="ARBA" id="ARBA00022694"/>
    </source>
</evidence>
<evidence type="ECO:0000256" key="8">
    <source>
        <dbReference type="ARBA" id="ARBA00064779"/>
    </source>
</evidence>
<evidence type="ECO:0000256" key="3">
    <source>
        <dbReference type="ARBA" id="ARBA00012573"/>
    </source>
</evidence>
<dbReference type="EMBL" id="KE007239">
    <property type="protein sequence ID" value="EOQ99683.1"/>
    <property type="molecule type" value="Genomic_DNA"/>
</dbReference>
<dbReference type="PIRSF" id="PIRSF017250">
    <property type="entry name" value="tRNA_splic_SEN34"/>
    <property type="match status" value="1"/>
</dbReference>
<feature type="domain" description="TSEN34 N-terminal" evidence="14">
    <location>
        <begin position="3"/>
        <end position="71"/>
    </location>
</feature>
<dbReference type="OrthoDB" id="48041at2759"/>
<dbReference type="InterPro" id="IPR011856">
    <property type="entry name" value="tRNA_endonuc-like_dom_sf"/>
</dbReference>
<dbReference type="PANTHER" id="PTHR13070:SF0">
    <property type="entry name" value="TRNA-SPLICING ENDONUCLEASE SUBUNIT SEN34"/>
    <property type="match status" value="1"/>
</dbReference>
<organism evidence="15 16">
    <name type="scientific">Wallemia ichthyophaga (strain EXF-994 / CBS 113033)</name>
    <dbReference type="NCBI Taxonomy" id="1299270"/>
    <lineage>
        <taxon>Eukaryota</taxon>
        <taxon>Fungi</taxon>
        <taxon>Dikarya</taxon>
        <taxon>Basidiomycota</taxon>
        <taxon>Wallemiomycotina</taxon>
        <taxon>Wallemiomycetes</taxon>
        <taxon>Wallemiales</taxon>
        <taxon>Wallemiaceae</taxon>
        <taxon>Wallemia</taxon>
    </lineage>
</organism>
<feature type="active site" evidence="11">
    <location>
        <position position="231"/>
    </location>
</feature>
<comment type="function">
    <text evidence="10">Constitutes one of the two catalytic subunit of the tRNA-splicing endonuclease complex, a complex responsible for identification and cleavage of the splice sites in pre-tRNA. It cleaves pre-tRNA at the 5'- and 3'-splice sites to release the intron. The products are an intron and two tRNA half-molecules bearing 2',3'-cyclic phosphate and 5'-OH termini. There are no conserved sequences at the splice sites, but the intron is invariably located at the same site in the gene, placing the splice sites an invariant distance from the constant structural features of the tRNA body.</text>
</comment>
<dbReference type="Proteomes" id="UP000014064">
    <property type="component" value="Unassembled WGS sequence"/>
</dbReference>
<dbReference type="GeneID" id="20374467"/>
<dbReference type="InterPro" id="IPR006677">
    <property type="entry name" value="tRNA_intron_Endonuc_cat-like"/>
</dbReference>
<gene>
    <name evidence="15" type="ORF">J056_001515</name>
</gene>
<dbReference type="GO" id="GO:0006397">
    <property type="term" value="P:mRNA processing"/>
    <property type="evidence" value="ECO:0007669"/>
    <property type="project" value="UniProtKB-KW"/>
</dbReference>
<keyword evidence="7" id="KW-0539">Nucleus</keyword>
<dbReference type="Pfam" id="PF01974">
    <property type="entry name" value="tRNA_int_endo"/>
    <property type="match status" value="1"/>
</dbReference>
<accession>R9ABV0</accession>
<evidence type="ECO:0000256" key="10">
    <source>
        <dbReference type="PIRNR" id="PIRNR017250"/>
    </source>
</evidence>
<dbReference type="OMA" id="RTFSLEW"/>
<dbReference type="STRING" id="1299270.R9ABV0"/>
<feature type="active site" evidence="11">
    <location>
        <position position="239"/>
    </location>
</feature>
<dbReference type="InterPro" id="IPR036167">
    <property type="entry name" value="tRNA_intron_Endo_cat-like_sf"/>
</dbReference>
<keyword evidence="15" id="KW-0540">Nuclease</keyword>
<dbReference type="eggNOG" id="KOG4133">
    <property type="taxonomic scope" value="Eukaryota"/>
</dbReference>
<dbReference type="Gene3D" id="3.40.1350.10">
    <property type="match status" value="1"/>
</dbReference>
<evidence type="ECO:0000313" key="15">
    <source>
        <dbReference type="EMBL" id="EOQ99683.1"/>
    </source>
</evidence>
<evidence type="ECO:0000256" key="6">
    <source>
        <dbReference type="ARBA" id="ARBA00023239"/>
    </source>
</evidence>
<keyword evidence="16" id="KW-1185">Reference proteome</keyword>
<dbReference type="PANTHER" id="PTHR13070">
    <property type="entry name" value="TRNA-SPLICING ENDONUCLEASE SUBUNIT SEN34-RELATED"/>
    <property type="match status" value="1"/>
</dbReference>